<feature type="transmembrane region" description="Helical" evidence="1">
    <location>
        <begin position="48"/>
        <end position="65"/>
    </location>
</feature>
<organism evidence="2 3">
    <name type="scientific">Vibrio parahaemolyticus</name>
    <dbReference type="NCBI Taxonomy" id="670"/>
    <lineage>
        <taxon>Bacteria</taxon>
        <taxon>Pseudomonadati</taxon>
        <taxon>Pseudomonadota</taxon>
        <taxon>Gammaproteobacteria</taxon>
        <taxon>Vibrionales</taxon>
        <taxon>Vibrionaceae</taxon>
        <taxon>Vibrio</taxon>
    </lineage>
</organism>
<name>A0A9Q3UA45_VIBPH</name>
<dbReference type="Proteomes" id="UP000726777">
    <property type="component" value="Unassembled WGS sequence"/>
</dbReference>
<keyword evidence="1" id="KW-0472">Membrane</keyword>
<reference evidence="2" key="1">
    <citation type="submission" date="2020-09" db="EMBL/GenBank/DDBJ databases">
        <title>Genome sequence of Vibrio parahaemolyticus isolates.</title>
        <authorList>
            <person name="Hammerl J.A."/>
            <person name="Strauch E."/>
        </authorList>
    </citation>
    <scope>NUCLEOTIDE SEQUENCE</scope>
    <source>
        <strain evidence="2">17-VB00146</strain>
    </source>
</reference>
<dbReference type="RefSeq" id="WP_228085732.1">
    <property type="nucleotide sequence ID" value="NZ_JACVHL010000002.1"/>
</dbReference>
<proteinExistence type="predicted"/>
<keyword evidence="1" id="KW-0812">Transmembrane</keyword>
<dbReference type="EMBL" id="JACVHL010000002">
    <property type="protein sequence ID" value="MCC3804062.1"/>
    <property type="molecule type" value="Genomic_DNA"/>
</dbReference>
<feature type="transmembrane region" description="Helical" evidence="1">
    <location>
        <begin position="21"/>
        <end position="42"/>
    </location>
</feature>
<keyword evidence="1" id="KW-1133">Transmembrane helix</keyword>
<accession>A0A9Q3UA45</accession>
<evidence type="ECO:0000313" key="2">
    <source>
        <dbReference type="EMBL" id="MCC3804062.1"/>
    </source>
</evidence>
<dbReference type="AlphaFoldDB" id="A0A9Q3UA45"/>
<evidence type="ECO:0000313" key="3">
    <source>
        <dbReference type="Proteomes" id="UP000726777"/>
    </source>
</evidence>
<sequence>MKNSDREKLKNPEFRKQQIGLNALIFTLASTFLIVLLGLMLYKGEITLLQISGVCAASIAFLSIVTHQSPLYWLKEFGPLYKQGLTYLLSLIR</sequence>
<protein>
    <submittedName>
        <fullName evidence="2">Uncharacterized protein</fullName>
    </submittedName>
</protein>
<comment type="caution">
    <text evidence="2">The sequence shown here is derived from an EMBL/GenBank/DDBJ whole genome shotgun (WGS) entry which is preliminary data.</text>
</comment>
<gene>
    <name evidence="2" type="ORF">IB292_03315</name>
</gene>
<evidence type="ECO:0000256" key="1">
    <source>
        <dbReference type="SAM" id="Phobius"/>
    </source>
</evidence>